<dbReference type="PANTHER" id="PTHR43280:SF27">
    <property type="entry name" value="TRANSCRIPTIONAL REGULATOR MTLR"/>
    <property type="match status" value="1"/>
</dbReference>
<dbReference type="GO" id="GO:0003700">
    <property type="term" value="F:DNA-binding transcription factor activity"/>
    <property type="evidence" value="ECO:0007669"/>
    <property type="project" value="InterPro"/>
</dbReference>
<dbReference type="GO" id="GO:0043565">
    <property type="term" value="F:sequence-specific DNA binding"/>
    <property type="evidence" value="ECO:0007669"/>
    <property type="project" value="InterPro"/>
</dbReference>
<dbReference type="EMBL" id="PGFJ01000001">
    <property type="protein sequence ID" value="PJJ83716.1"/>
    <property type="molecule type" value="Genomic_DNA"/>
</dbReference>
<dbReference type="InterPro" id="IPR011051">
    <property type="entry name" value="RmlC_Cupin_sf"/>
</dbReference>
<accession>A0A2H9VSB0</accession>
<dbReference type="PROSITE" id="PS01124">
    <property type="entry name" value="HTH_ARAC_FAMILY_2"/>
    <property type="match status" value="1"/>
</dbReference>
<keyword evidence="1" id="KW-0805">Transcription regulation</keyword>
<dbReference type="AlphaFoldDB" id="A0A2H9VSB0"/>
<dbReference type="OrthoDB" id="9787988at2"/>
<dbReference type="InterPro" id="IPR014710">
    <property type="entry name" value="RmlC-like_jellyroll"/>
</dbReference>
<evidence type="ECO:0000313" key="5">
    <source>
        <dbReference type="EMBL" id="PJJ83716.1"/>
    </source>
</evidence>
<dbReference type="PROSITE" id="PS00041">
    <property type="entry name" value="HTH_ARAC_FAMILY_1"/>
    <property type="match status" value="1"/>
</dbReference>
<evidence type="ECO:0000256" key="1">
    <source>
        <dbReference type="ARBA" id="ARBA00023015"/>
    </source>
</evidence>
<dbReference type="RefSeq" id="WP_100339958.1">
    <property type="nucleotide sequence ID" value="NZ_PGFJ01000001.1"/>
</dbReference>
<organism evidence="5 6">
    <name type="scientific">Mucilaginibacter auburnensis</name>
    <dbReference type="NCBI Taxonomy" id="1457233"/>
    <lineage>
        <taxon>Bacteria</taxon>
        <taxon>Pseudomonadati</taxon>
        <taxon>Bacteroidota</taxon>
        <taxon>Sphingobacteriia</taxon>
        <taxon>Sphingobacteriales</taxon>
        <taxon>Sphingobacteriaceae</taxon>
        <taxon>Mucilaginibacter</taxon>
    </lineage>
</organism>
<evidence type="ECO:0000313" key="6">
    <source>
        <dbReference type="Proteomes" id="UP000242687"/>
    </source>
</evidence>
<dbReference type="SUPFAM" id="SSF51182">
    <property type="entry name" value="RmlC-like cupins"/>
    <property type="match status" value="1"/>
</dbReference>
<evidence type="ECO:0000259" key="4">
    <source>
        <dbReference type="PROSITE" id="PS01124"/>
    </source>
</evidence>
<sequence length="291" mass="33875">MKTAIHKSSIPESQIFTVKYLEEHYFDPVWHSHSEYQLFVPLEGTGTRFIGDSIKNFTPNELILIGSNLPHLWRSDEAYFEKHAPLKVKGIVIYLQESFLGEHLMVKDEMLQLRNFFKKSSRGLEFHGKVKTTVIDMMKELLTLSGLPALIHLLKILNLLAETKSYNFISHNEYIEPFKKDEADRMNSVYEYILKNYRKKINLNEVADLVCMTPTSFSRYFASANNKGFSKFITELRVKHACKLLTETELSVAAIAERTGFKTLSNFNKHFKDEMKKKPTDYKKEFLQILS</sequence>
<dbReference type="SMART" id="SM00342">
    <property type="entry name" value="HTH_ARAC"/>
    <property type="match status" value="1"/>
</dbReference>
<gene>
    <name evidence="5" type="ORF">CLV57_0709</name>
</gene>
<comment type="caution">
    <text evidence="5">The sequence shown here is derived from an EMBL/GenBank/DDBJ whole genome shotgun (WGS) entry which is preliminary data.</text>
</comment>
<protein>
    <submittedName>
        <fullName evidence="5">AraC-like DNA-binding protein</fullName>
    </submittedName>
</protein>
<dbReference type="Pfam" id="PF12833">
    <property type="entry name" value="HTH_18"/>
    <property type="match status" value="1"/>
</dbReference>
<reference evidence="5 6" key="1">
    <citation type="submission" date="2017-11" db="EMBL/GenBank/DDBJ databases">
        <title>Genomic Encyclopedia of Archaeal and Bacterial Type Strains, Phase II (KMG-II): From Individual Species to Whole Genera.</title>
        <authorList>
            <person name="Goeker M."/>
        </authorList>
    </citation>
    <scope>NUCLEOTIDE SEQUENCE [LARGE SCALE GENOMIC DNA]</scope>
    <source>
        <strain evidence="5 6">DSM 28175</strain>
    </source>
</reference>
<evidence type="ECO:0000256" key="2">
    <source>
        <dbReference type="ARBA" id="ARBA00023125"/>
    </source>
</evidence>
<keyword evidence="6" id="KW-1185">Reference proteome</keyword>
<evidence type="ECO:0000256" key="3">
    <source>
        <dbReference type="ARBA" id="ARBA00023163"/>
    </source>
</evidence>
<dbReference type="InterPro" id="IPR018062">
    <property type="entry name" value="HTH_AraC-typ_CS"/>
</dbReference>
<dbReference type="Proteomes" id="UP000242687">
    <property type="component" value="Unassembled WGS sequence"/>
</dbReference>
<proteinExistence type="predicted"/>
<keyword evidence="2 5" id="KW-0238">DNA-binding</keyword>
<dbReference type="InterPro" id="IPR009057">
    <property type="entry name" value="Homeodomain-like_sf"/>
</dbReference>
<dbReference type="InterPro" id="IPR018060">
    <property type="entry name" value="HTH_AraC"/>
</dbReference>
<name>A0A2H9VSB0_9SPHI</name>
<feature type="domain" description="HTH araC/xylS-type" evidence="4">
    <location>
        <begin position="187"/>
        <end position="285"/>
    </location>
</feature>
<keyword evidence="3" id="KW-0804">Transcription</keyword>
<dbReference type="Gene3D" id="1.10.10.60">
    <property type="entry name" value="Homeodomain-like"/>
    <property type="match status" value="2"/>
</dbReference>
<dbReference type="SUPFAM" id="SSF46689">
    <property type="entry name" value="Homeodomain-like"/>
    <property type="match status" value="2"/>
</dbReference>
<dbReference type="PANTHER" id="PTHR43280">
    <property type="entry name" value="ARAC-FAMILY TRANSCRIPTIONAL REGULATOR"/>
    <property type="match status" value="1"/>
</dbReference>
<dbReference type="Gene3D" id="2.60.120.10">
    <property type="entry name" value="Jelly Rolls"/>
    <property type="match status" value="1"/>
</dbReference>